<organism evidence="1 2">
    <name type="scientific">Limimonas halophila</name>
    <dbReference type="NCBI Taxonomy" id="1082479"/>
    <lineage>
        <taxon>Bacteria</taxon>
        <taxon>Pseudomonadati</taxon>
        <taxon>Pseudomonadota</taxon>
        <taxon>Alphaproteobacteria</taxon>
        <taxon>Rhodospirillales</taxon>
        <taxon>Rhodovibrionaceae</taxon>
        <taxon>Limimonas</taxon>
    </lineage>
</organism>
<evidence type="ECO:0000313" key="1">
    <source>
        <dbReference type="EMBL" id="SDG17139.1"/>
    </source>
</evidence>
<accession>A0A1G7S3W6</accession>
<sequence>MAYRGLGFSSDLANVPAVLAEVHRAATALWEGARRVPVVHYAGLAAVGMSPAAAADSGFVLQLDGNAAAAFTVRCTLEGPAHTETVEIAGRPPLTRHFQAERMSCEIRQTAEGGRLDIAVRGKSGNLSRFSTGGAGSAITVTTR</sequence>
<keyword evidence="2" id="KW-1185">Reference proteome</keyword>
<gene>
    <name evidence="1" type="ORF">SAMN05216241_10695</name>
</gene>
<name>A0A1G7S3W6_9PROT</name>
<dbReference type="EMBL" id="FNCE01000006">
    <property type="protein sequence ID" value="SDG17139.1"/>
    <property type="molecule type" value="Genomic_DNA"/>
</dbReference>
<evidence type="ECO:0000313" key="2">
    <source>
        <dbReference type="Proteomes" id="UP000199415"/>
    </source>
</evidence>
<dbReference type="AlphaFoldDB" id="A0A1G7S3W6"/>
<protein>
    <submittedName>
        <fullName evidence="1">Uncharacterized protein</fullName>
    </submittedName>
</protein>
<reference evidence="1 2" key="1">
    <citation type="submission" date="2016-10" db="EMBL/GenBank/DDBJ databases">
        <authorList>
            <person name="de Groot N.N."/>
        </authorList>
    </citation>
    <scope>NUCLEOTIDE SEQUENCE [LARGE SCALE GENOMIC DNA]</scope>
    <source>
        <strain evidence="1 2">DSM 25584</strain>
    </source>
</reference>
<dbReference type="Proteomes" id="UP000199415">
    <property type="component" value="Unassembled WGS sequence"/>
</dbReference>
<proteinExistence type="predicted"/>